<dbReference type="Proteomes" id="UP000653454">
    <property type="component" value="Unassembled WGS sequence"/>
</dbReference>
<evidence type="ECO:0000313" key="2">
    <source>
        <dbReference type="Proteomes" id="UP000653454"/>
    </source>
</evidence>
<evidence type="ECO:0000313" key="1">
    <source>
        <dbReference type="EMBL" id="CAG9138286.1"/>
    </source>
</evidence>
<accession>A0A8S4GCA9</accession>
<keyword evidence="2" id="KW-1185">Reference proteome</keyword>
<reference evidence="1" key="1">
    <citation type="submission" date="2020-11" db="EMBL/GenBank/DDBJ databases">
        <authorList>
            <person name="Whiteford S."/>
        </authorList>
    </citation>
    <scope>NUCLEOTIDE SEQUENCE</scope>
</reference>
<sequence length="98" mass="10470">MVAQNPCSVSFSHSEIEHSKGRLLLLGVLCCRSPHPTKHKNAVRRQIDRPCSQVCHLQQHSPPEATGCRAPALPAGPRGACTALGSPLLPDHLGDKGH</sequence>
<dbReference type="EMBL" id="CAJHNJ030000543">
    <property type="protein sequence ID" value="CAG9138286.1"/>
    <property type="molecule type" value="Genomic_DNA"/>
</dbReference>
<organism evidence="1 2">
    <name type="scientific">Plutella xylostella</name>
    <name type="common">Diamondback moth</name>
    <name type="synonym">Plutella maculipennis</name>
    <dbReference type="NCBI Taxonomy" id="51655"/>
    <lineage>
        <taxon>Eukaryota</taxon>
        <taxon>Metazoa</taxon>
        <taxon>Ecdysozoa</taxon>
        <taxon>Arthropoda</taxon>
        <taxon>Hexapoda</taxon>
        <taxon>Insecta</taxon>
        <taxon>Pterygota</taxon>
        <taxon>Neoptera</taxon>
        <taxon>Endopterygota</taxon>
        <taxon>Lepidoptera</taxon>
        <taxon>Glossata</taxon>
        <taxon>Ditrysia</taxon>
        <taxon>Yponomeutoidea</taxon>
        <taxon>Plutellidae</taxon>
        <taxon>Plutella</taxon>
    </lineage>
</organism>
<dbReference type="AlphaFoldDB" id="A0A8S4GCA9"/>
<proteinExistence type="predicted"/>
<gene>
    <name evidence="1" type="ORF">PLXY2_LOCUS16536</name>
</gene>
<comment type="caution">
    <text evidence="1">The sequence shown here is derived from an EMBL/GenBank/DDBJ whole genome shotgun (WGS) entry which is preliminary data.</text>
</comment>
<name>A0A8S4GCA9_PLUXY</name>
<protein>
    <submittedName>
        <fullName evidence="1">(diamondback moth) hypothetical protein</fullName>
    </submittedName>
</protein>